<protein>
    <submittedName>
        <fullName evidence="1">Uncharacterized protein</fullName>
    </submittedName>
</protein>
<evidence type="ECO:0000313" key="2">
    <source>
        <dbReference type="Proteomes" id="UP000257136"/>
    </source>
</evidence>
<dbReference type="AlphaFoldDB" id="A0A3E0ED26"/>
<comment type="caution">
    <text evidence="1">The sequence shown here is derived from an EMBL/GenBank/DDBJ whole genome shotgun (WGS) entry which is preliminary data.</text>
</comment>
<dbReference type="Proteomes" id="UP000257136">
    <property type="component" value="Unassembled WGS sequence"/>
</dbReference>
<reference evidence="1 2" key="1">
    <citation type="submission" date="2018-08" db="EMBL/GenBank/DDBJ databases">
        <title>Genomic Encyclopedia of Archaeal and Bacterial Type Strains, Phase II (KMG-II): from individual species to whole genera.</title>
        <authorList>
            <person name="Goeker M."/>
        </authorList>
    </citation>
    <scope>NUCLEOTIDE SEQUENCE [LARGE SCALE GENOMIC DNA]</scope>
    <source>
        <strain evidence="1 2">DSM 100880</strain>
    </source>
</reference>
<proteinExistence type="predicted"/>
<accession>A0A3E0ED26</accession>
<name>A0A3E0ED26_9FLAO</name>
<keyword evidence="2" id="KW-1185">Reference proteome</keyword>
<organism evidence="1 2">
    <name type="scientific">Flavobacterium aquicola</name>
    <dbReference type="NCBI Taxonomy" id="1682742"/>
    <lineage>
        <taxon>Bacteria</taxon>
        <taxon>Pseudomonadati</taxon>
        <taxon>Bacteroidota</taxon>
        <taxon>Flavobacteriia</taxon>
        <taxon>Flavobacteriales</taxon>
        <taxon>Flavobacteriaceae</taxon>
        <taxon>Flavobacterium</taxon>
    </lineage>
</organism>
<gene>
    <name evidence="1" type="ORF">C8P67_111146</name>
</gene>
<evidence type="ECO:0000313" key="1">
    <source>
        <dbReference type="EMBL" id="REG96172.1"/>
    </source>
</evidence>
<sequence>MCFTVDKKRVEKYYQKGIKKNAKSYDLAFFSDLDGTNFNIFFG</sequence>
<dbReference type="EMBL" id="QUNI01000011">
    <property type="protein sequence ID" value="REG96172.1"/>
    <property type="molecule type" value="Genomic_DNA"/>
</dbReference>